<name>A0A397VXV8_9GLOM</name>
<protein>
    <submittedName>
        <fullName evidence="1">Uncharacterized protein</fullName>
    </submittedName>
</protein>
<dbReference type="EMBL" id="QKWP01000098">
    <property type="protein sequence ID" value="RIB27420.1"/>
    <property type="molecule type" value="Genomic_DNA"/>
</dbReference>
<dbReference type="OrthoDB" id="2420894at2759"/>
<keyword evidence="2" id="KW-1185">Reference proteome</keyword>
<dbReference type="STRING" id="44941.A0A397VXV8"/>
<gene>
    <name evidence="1" type="ORF">C2G38_1777401</name>
</gene>
<comment type="caution">
    <text evidence="1">The sequence shown here is derived from an EMBL/GenBank/DDBJ whole genome shotgun (WGS) entry which is preliminary data.</text>
</comment>
<sequence length="195" mass="21883">MTIRTFTSNKTLAVQFSANAGIYAIMLGYNQPKTPKSFILYQLTTPNITFTGLYCSVDFVFIGHSCIASIRTTAVSTFYVRIRFLSSGTILSLDQMFPPNNGSLTNLRMLPLGGYALITRVYHGQIINFTFNLYDDDDKLSEYNFPLKQITANFDGAFDVLQNNTMLVALNETTTSWQILSVNLPLLSPYNSKCF</sequence>
<accession>A0A397VXV8</accession>
<dbReference type="Proteomes" id="UP000266673">
    <property type="component" value="Unassembled WGS sequence"/>
</dbReference>
<organism evidence="1 2">
    <name type="scientific">Gigaspora rosea</name>
    <dbReference type="NCBI Taxonomy" id="44941"/>
    <lineage>
        <taxon>Eukaryota</taxon>
        <taxon>Fungi</taxon>
        <taxon>Fungi incertae sedis</taxon>
        <taxon>Mucoromycota</taxon>
        <taxon>Glomeromycotina</taxon>
        <taxon>Glomeromycetes</taxon>
        <taxon>Diversisporales</taxon>
        <taxon>Gigasporaceae</taxon>
        <taxon>Gigaspora</taxon>
    </lineage>
</organism>
<evidence type="ECO:0000313" key="1">
    <source>
        <dbReference type="EMBL" id="RIB27420.1"/>
    </source>
</evidence>
<dbReference type="AlphaFoldDB" id="A0A397VXV8"/>
<reference evidence="1 2" key="1">
    <citation type="submission" date="2018-06" db="EMBL/GenBank/DDBJ databases">
        <title>Comparative genomics reveals the genomic features of Rhizophagus irregularis, R. cerebriforme, R. diaphanum and Gigaspora rosea, and their symbiotic lifestyle signature.</title>
        <authorList>
            <person name="Morin E."/>
            <person name="San Clemente H."/>
            <person name="Chen E.C.H."/>
            <person name="De La Providencia I."/>
            <person name="Hainaut M."/>
            <person name="Kuo A."/>
            <person name="Kohler A."/>
            <person name="Murat C."/>
            <person name="Tang N."/>
            <person name="Roy S."/>
            <person name="Loubradou J."/>
            <person name="Henrissat B."/>
            <person name="Grigoriev I.V."/>
            <person name="Corradi N."/>
            <person name="Roux C."/>
            <person name="Martin F.M."/>
        </authorList>
    </citation>
    <scope>NUCLEOTIDE SEQUENCE [LARGE SCALE GENOMIC DNA]</scope>
    <source>
        <strain evidence="1 2">DAOM 194757</strain>
    </source>
</reference>
<evidence type="ECO:0000313" key="2">
    <source>
        <dbReference type="Proteomes" id="UP000266673"/>
    </source>
</evidence>
<proteinExistence type="predicted"/>